<dbReference type="SMART" id="SM00869">
    <property type="entry name" value="Autotransporter"/>
    <property type="match status" value="1"/>
</dbReference>
<evidence type="ECO:0000313" key="6">
    <source>
        <dbReference type="Proteomes" id="UP000494119"/>
    </source>
</evidence>
<feature type="domain" description="Autotransporter" evidence="4">
    <location>
        <begin position="858"/>
        <end position="1136"/>
    </location>
</feature>
<dbReference type="NCBIfam" id="TIGR01414">
    <property type="entry name" value="autotrans_barl"/>
    <property type="match status" value="1"/>
</dbReference>
<accession>A0A6J5FYI9</accession>
<feature type="signal peptide" evidence="3">
    <location>
        <begin position="1"/>
        <end position="26"/>
    </location>
</feature>
<dbReference type="PANTHER" id="PTHR35037">
    <property type="entry name" value="C-TERMINAL REGION OF AIDA-LIKE PROTEIN"/>
    <property type="match status" value="1"/>
</dbReference>
<proteinExistence type="predicted"/>
<dbReference type="Gene3D" id="2.160.20.20">
    <property type="match status" value="1"/>
</dbReference>
<dbReference type="EMBL" id="CADIKL010000010">
    <property type="protein sequence ID" value="CAB3787541.1"/>
    <property type="molecule type" value="Genomic_DNA"/>
</dbReference>
<dbReference type="Pfam" id="PF18883">
    <property type="entry name" value="AC_1"/>
    <property type="match status" value="1"/>
</dbReference>
<dbReference type="PANTHER" id="PTHR35037:SF3">
    <property type="entry name" value="C-TERMINAL REGION OF AIDA-LIKE PROTEIN"/>
    <property type="match status" value="1"/>
</dbReference>
<dbReference type="NCBIfam" id="TIGR02601">
    <property type="entry name" value="autotrns_rpt"/>
    <property type="match status" value="1"/>
</dbReference>
<name>A0A6J5FYI9_9BURK</name>
<dbReference type="GO" id="GO:0019867">
    <property type="term" value="C:outer membrane"/>
    <property type="evidence" value="ECO:0007669"/>
    <property type="project" value="InterPro"/>
</dbReference>
<dbReference type="InterPro" id="IPR051551">
    <property type="entry name" value="Autotransporter_adhesion"/>
</dbReference>
<dbReference type="SUPFAM" id="SSF103515">
    <property type="entry name" value="Autotransporter"/>
    <property type="match status" value="1"/>
</dbReference>
<organism evidence="5 6">
    <name type="scientific">Paraburkholderia caffeinitolerans</name>
    <dbReference type="NCBI Taxonomy" id="1723730"/>
    <lineage>
        <taxon>Bacteria</taxon>
        <taxon>Pseudomonadati</taxon>
        <taxon>Pseudomonadota</taxon>
        <taxon>Betaproteobacteria</taxon>
        <taxon>Burkholderiales</taxon>
        <taxon>Burkholderiaceae</taxon>
        <taxon>Paraburkholderia</taxon>
    </lineage>
</organism>
<gene>
    <name evidence="5" type="ORF">LMG28688_02489</name>
</gene>
<dbReference type="InterPro" id="IPR011050">
    <property type="entry name" value="Pectin_lyase_fold/virulence"/>
</dbReference>
<dbReference type="Gene3D" id="2.40.128.130">
    <property type="entry name" value="Autotransporter beta-domain"/>
    <property type="match status" value="1"/>
</dbReference>
<dbReference type="InterPro" id="IPR006315">
    <property type="entry name" value="OM_autotransptr_brl_dom"/>
</dbReference>
<dbReference type="InterPro" id="IPR043990">
    <property type="entry name" value="AC_1"/>
</dbReference>
<dbReference type="InterPro" id="IPR012332">
    <property type="entry name" value="Autotransporter_pectin_lyase_C"/>
</dbReference>
<dbReference type="InterPro" id="IPR005546">
    <property type="entry name" value="Autotransporte_beta"/>
</dbReference>
<dbReference type="SUPFAM" id="SSF51126">
    <property type="entry name" value="Pectin lyase-like"/>
    <property type="match status" value="2"/>
</dbReference>
<reference evidence="5 6" key="1">
    <citation type="submission" date="2020-04" db="EMBL/GenBank/DDBJ databases">
        <authorList>
            <person name="De Canck E."/>
        </authorList>
    </citation>
    <scope>NUCLEOTIDE SEQUENCE [LARGE SCALE GENOMIC DNA]</scope>
    <source>
        <strain evidence="5 6">LMG 28688</strain>
    </source>
</reference>
<keyword evidence="1 3" id="KW-0732">Signal</keyword>
<dbReference type="InterPro" id="IPR036709">
    <property type="entry name" value="Autotransporte_beta_dom_sf"/>
</dbReference>
<sequence>MKRNAWNVSLGGVAILVSAAPSGVYAACSSSAPASNATVVCTGAGIPPVNAQAGSRNVTIDLDSTATGSYVLTNTPVPFSVDTSSAITNNGSVSLTGNGTGVANRGAMLLGVNDGNTIINGVSGVISTTGAYNDGLAANGNNNTLINNGKITTTGANSYGLTAAWGQSNLGASGNELINTGTISTSGSNARAASILGGSGKIENSGTLSTAGRDSTAVYMQGNNDTLVNSGTIQTTGSASSGGSVDAVMSNTLGSSFTATITNEAGGKIISNNGIGVRSTNGNTTITNAGLIQGGGGTAIKNGSGNDTLILQTGSQIVGAADGGGGNNIVRLEGSGTASNAFMNYQSLTMEGDDWNWEGTGTFSSAHVKTGTLNLIGTLGTTTASVVATVDSGATLQANAANLPLAVTDNGRVRFQQDTDGNYTGSIGGSGEVEKTGTGTLTLAPSAPGGNTWSGGTTITQGTLSTASDTALGASSGSLTFNGGTLQFGSGFDLAPGRAISITANNGTIDTQGFNSTIAQNMTGSGSLTKLGAGILTLNGDNSYTGGTNVNAGVLVVGDGGGDPPALSGGGPVAVAAGATLAGYGSVTGAVSNNGTISVANALASLAGGAVGNFQINGNLVNAGLVQLGGSGVGNALTVAGNYAGQNGTIALNTYLAGDGAASDKLVVSGGAASGTSTLKVTNAGGPGAATLTDGIQVVQAANGATTGTGAFTLAGRTVKAGAYDYYLAKGGVSAGTGESWYLRNTIPAAPEVTPPATQPSSPATPPGNPPSPPSATTQTPIVAAPGTPEPIVEALANAQASAPSGVSAKAGASAAEVPVYRPEVPLYAEAPSVARQLGILQIDTFHDRQGEQGLLTESGSVPASWARAWGAYSNIAQGGDVKPSFDGSVWGMQVGQDLYADHQPGGARNHYGFLVGFSRAVGDVNGLALGQYDYGAGSLQVNAYNLGAYWTHIGAGGWYTDAVAMGSALTVRKQSNDNVGGSTDGNAFTGSIEAGLPIALGSGLTLEPQAQFVWQWLALDKFNDGISDVTWNNGNTFLGRVGARLQWAFDASGVNWKPYLRVNVLRSFGADDKTTFGGVTTLGTPVGQTMGQVGAGVVAQLTKRGSAFATVSYLTNFGGEHQRVIGGDVGVRWAW</sequence>
<dbReference type="CDD" id="cd01344">
    <property type="entry name" value="PL2_Passenger_AT"/>
    <property type="match status" value="1"/>
</dbReference>
<feature type="region of interest" description="Disordered" evidence="2">
    <location>
        <begin position="750"/>
        <end position="786"/>
    </location>
</feature>
<feature type="compositionally biased region" description="Pro residues" evidence="2">
    <location>
        <begin position="753"/>
        <end position="774"/>
    </location>
</feature>
<evidence type="ECO:0000259" key="4">
    <source>
        <dbReference type="PROSITE" id="PS51208"/>
    </source>
</evidence>
<feature type="chain" id="PRO_5026669689" description="Autotransporter domain-containing protein" evidence="3">
    <location>
        <begin position="27"/>
        <end position="1136"/>
    </location>
</feature>
<dbReference type="InterPro" id="IPR013425">
    <property type="entry name" value="Autotrns_rpt"/>
</dbReference>
<evidence type="ECO:0000313" key="5">
    <source>
        <dbReference type="EMBL" id="CAB3787541.1"/>
    </source>
</evidence>
<dbReference type="Pfam" id="PF12951">
    <property type="entry name" value="PATR"/>
    <property type="match status" value="2"/>
</dbReference>
<dbReference type="Pfam" id="PF03797">
    <property type="entry name" value="Autotransporter"/>
    <property type="match status" value="1"/>
</dbReference>
<dbReference type="Proteomes" id="UP000494119">
    <property type="component" value="Unassembled WGS sequence"/>
</dbReference>
<evidence type="ECO:0000256" key="2">
    <source>
        <dbReference type="SAM" id="MobiDB-lite"/>
    </source>
</evidence>
<dbReference type="RefSeq" id="WP_246282273.1">
    <property type="nucleotide sequence ID" value="NZ_CADIKL010000010.1"/>
</dbReference>
<evidence type="ECO:0000256" key="1">
    <source>
        <dbReference type="ARBA" id="ARBA00022729"/>
    </source>
</evidence>
<evidence type="ECO:0000256" key="3">
    <source>
        <dbReference type="SAM" id="SignalP"/>
    </source>
</evidence>
<keyword evidence="6" id="KW-1185">Reference proteome</keyword>
<dbReference type="PROSITE" id="PS51208">
    <property type="entry name" value="AUTOTRANSPORTER"/>
    <property type="match status" value="1"/>
</dbReference>
<dbReference type="AlphaFoldDB" id="A0A6J5FYI9"/>
<protein>
    <recommendedName>
        <fullName evidence="4">Autotransporter domain-containing protein</fullName>
    </recommendedName>
</protein>